<dbReference type="Pfam" id="PF07969">
    <property type="entry name" value="Amidohydro_3"/>
    <property type="match status" value="1"/>
</dbReference>
<dbReference type="Gene3D" id="3.20.20.140">
    <property type="entry name" value="Metal-dependent hydrolases"/>
    <property type="match status" value="1"/>
</dbReference>
<protein>
    <submittedName>
        <fullName evidence="2">Unannotated protein</fullName>
    </submittedName>
</protein>
<dbReference type="PANTHER" id="PTHR11647">
    <property type="entry name" value="HYDRANTOINASE/DIHYDROPYRIMIDINASE FAMILY MEMBER"/>
    <property type="match status" value="1"/>
</dbReference>
<dbReference type="GO" id="GO:0016812">
    <property type="term" value="F:hydrolase activity, acting on carbon-nitrogen (but not peptide) bonds, in cyclic amides"/>
    <property type="evidence" value="ECO:0007669"/>
    <property type="project" value="TreeGrafter"/>
</dbReference>
<dbReference type="InterPro" id="IPR013108">
    <property type="entry name" value="Amidohydro_3"/>
</dbReference>
<dbReference type="GO" id="GO:0005829">
    <property type="term" value="C:cytosol"/>
    <property type="evidence" value="ECO:0007669"/>
    <property type="project" value="TreeGrafter"/>
</dbReference>
<sequence length="564" mass="60070">MTTADLLIRGGRVVDGTGFASFVADIEVRDGVITRIGHFAGDAKKVIDATGMIVAPGFIDIHTHYDAQAHFEPTMSPSSWHGVTTAMMGNCGFTIAPADSDGVTWLIGMLSRVEGMEVEALTIGVDFAGGTYGDFLDGLEGRVGINLAGYVGHCAVRRLVLGADASLRAATPDEILEMAGHVRAAMQAGAIGFSTSQLDIHADHEGNPVPSNLAEPDEMIALCAVIGEFDHGVVEFLPRSGSAGFDEADRSLLLAMSEASGFKPININPLTLFPGNPEGHRRVLAFVEEAALAGHRIHPMFMINVKGIHFSLDSTFVLDEMPTFRRTLTLPMAERKIALADEANRVAMRAEFADPAGRSLLFGWDEVRVASVNDPALADAVGATVAELAAAKGVDGVDALLDLALADDLETVYVWKRHADPAIWDATKEIIRHPMSMAGSSDGGAHLLTFCGADYTTRTITDSVPEVMTLEQAISRLTLQPARLHGLWDRGVLEPGKAADIVVFDHDELGVDAISLQRDFPADAPRLVFGARGYKAVIVNGEPLFIDGVHTGALPGRILRPTDA</sequence>
<dbReference type="SUPFAM" id="SSF51556">
    <property type="entry name" value="Metallo-dependent hydrolases"/>
    <property type="match status" value="1"/>
</dbReference>
<dbReference type="SUPFAM" id="SSF51338">
    <property type="entry name" value="Composite domain of metallo-dependent hydrolases"/>
    <property type="match status" value="1"/>
</dbReference>
<evidence type="ECO:0000313" key="2">
    <source>
        <dbReference type="EMBL" id="CAB4609411.1"/>
    </source>
</evidence>
<evidence type="ECO:0000259" key="1">
    <source>
        <dbReference type="Pfam" id="PF07969"/>
    </source>
</evidence>
<dbReference type="EMBL" id="CAEZUP010000035">
    <property type="protein sequence ID" value="CAB4609411.1"/>
    <property type="molecule type" value="Genomic_DNA"/>
</dbReference>
<feature type="domain" description="Amidohydrolase 3" evidence="1">
    <location>
        <begin position="45"/>
        <end position="544"/>
    </location>
</feature>
<name>A0A6J6H784_9ZZZZ</name>
<dbReference type="InterPro" id="IPR050378">
    <property type="entry name" value="Metallo-dep_Hydrolases_sf"/>
</dbReference>
<dbReference type="InterPro" id="IPR032466">
    <property type="entry name" value="Metal_Hydrolase"/>
</dbReference>
<dbReference type="InterPro" id="IPR011059">
    <property type="entry name" value="Metal-dep_hydrolase_composite"/>
</dbReference>
<organism evidence="2">
    <name type="scientific">freshwater metagenome</name>
    <dbReference type="NCBI Taxonomy" id="449393"/>
    <lineage>
        <taxon>unclassified sequences</taxon>
        <taxon>metagenomes</taxon>
        <taxon>ecological metagenomes</taxon>
    </lineage>
</organism>
<dbReference type="AlphaFoldDB" id="A0A6J6H784"/>
<proteinExistence type="predicted"/>
<dbReference type="PANTHER" id="PTHR11647:SF1">
    <property type="entry name" value="COLLAPSIN RESPONSE MEDIATOR PROTEIN"/>
    <property type="match status" value="1"/>
</dbReference>
<gene>
    <name evidence="2" type="ORF">UFOPK1835_00982</name>
</gene>
<dbReference type="Gene3D" id="2.30.40.10">
    <property type="entry name" value="Urease, subunit C, domain 1"/>
    <property type="match status" value="2"/>
</dbReference>
<accession>A0A6J6H784</accession>
<reference evidence="2" key="1">
    <citation type="submission" date="2020-05" db="EMBL/GenBank/DDBJ databases">
        <authorList>
            <person name="Chiriac C."/>
            <person name="Salcher M."/>
            <person name="Ghai R."/>
            <person name="Kavagutti S V."/>
        </authorList>
    </citation>
    <scope>NUCLEOTIDE SEQUENCE</scope>
</reference>